<sequence>MQRNIFKSVLLVSFAFFSACTLPSNENEKSKESQSDYYEWTGDKNYKSPVALPEITNQSENLSANWWKTSAFYHIWIKSFKDSDLDDCSKNCGDFRGIEDSLDYIQNDLGCDAIWLSPFWDCWYKGGSNAESAGINMHGYDVNDFYKVNKFFGTGDGSNAEAELESLIEACHARGMKIIFDFVPNHTSHENKWFLDSSNGKNGKSNWYLWSNSPNNWKNTWGADAWHYKNGRYYYAAFADTQPDLNYRNYEVREEMKNVVRYWLNKGFDGLRIDAVRYLIESKSSQTDTSETHEWFQELRKVIDEYESPKFMVCEAWIEYNRKLLNDYFGTEANPEFNMVLDFDQGKTCITDVRKWWDDNLTSSLFTPAKSEWSYGTFLGNHDEYQGRLADTFGEGSTKGAILATELSLLRPTVPFIYYGNEIAQKSGSQDGDFRLRQPFKWSMANSQKTEENSILKVNKKLLELRQKDEYKKLFAKGKVQALYSDMIDNATRNHWKGAVAYTISYESQKILVVANLTGKEQLKFWFEDFGLSDSSKCKLIFGDENSNYKIDFERFENGAKNLVFKNFASYEIRVYDLGK</sequence>
<dbReference type="PANTHER" id="PTHR10357">
    <property type="entry name" value="ALPHA-AMYLASE FAMILY MEMBER"/>
    <property type="match status" value="1"/>
</dbReference>
<comment type="caution">
    <text evidence="4">The sequence shown here is derived from an EMBL/GenBank/DDBJ whole genome shotgun (WGS) entry which is preliminary data.</text>
</comment>
<reference evidence="4 5" key="1">
    <citation type="submission" date="2020-08" db="EMBL/GenBank/DDBJ databases">
        <title>Genomic Encyclopedia of Type Strains, Phase IV (KMG-IV): sequencing the most valuable type-strain genomes for metagenomic binning, comparative biology and taxonomic classification.</title>
        <authorList>
            <person name="Goeker M."/>
        </authorList>
    </citation>
    <scope>NUCLEOTIDE SEQUENCE [LARGE SCALE GENOMIC DNA]</scope>
    <source>
        <strain evidence="4 5">DSM 103462</strain>
    </source>
</reference>
<accession>A0A7W8LN41</accession>
<dbReference type="InterPro" id="IPR017853">
    <property type="entry name" value="GH"/>
</dbReference>
<keyword evidence="2" id="KW-0732">Signal</keyword>
<dbReference type="RefSeq" id="WP_184660787.1">
    <property type="nucleotide sequence ID" value="NZ_CP031518.1"/>
</dbReference>
<keyword evidence="4" id="KW-0326">Glycosidase</keyword>
<dbReference type="Gene3D" id="3.90.400.10">
    <property type="entry name" value="Oligo-1,6-glucosidase, Domain 2"/>
    <property type="match status" value="1"/>
</dbReference>
<evidence type="ECO:0000259" key="3">
    <source>
        <dbReference type="SMART" id="SM00642"/>
    </source>
</evidence>
<evidence type="ECO:0000313" key="5">
    <source>
        <dbReference type="Proteomes" id="UP000518887"/>
    </source>
</evidence>
<dbReference type="Gene3D" id="3.20.20.80">
    <property type="entry name" value="Glycosidases"/>
    <property type="match status" value="1"/>
</dbReference>
<dbReference type="GO" id="GO:0004556">
    <property type="term" value="F:alpha-amylase activity"/>
    <property type="evidence" value="ECO:0007669"/>
    <property type="project" value="TreeGrafter"/>
</dbReference>
<evidence type="ECO:0000256" key="2">
    <source>
        <dbReference type="SAM" id="SignalP"/>
    </source>
</evidence>
<organism evidence="4 5">
    <name type="scientific">Treponema ruminis</name>
    <dbReference type="NCBI Taxonomy" id="744515"/>
    <lineage>
        <taxon>Bacteria</taxon>
        <taxon>Pseudomonadati</taxon>
        <taxon>Spirochaetota</taxon>
        <taxon>Spirochaetia</taxon>
        <taxon>Spirochaetales</taxon>
        <taxon>Treponemataceae</taxon>
        <taxon>Treponema</taxon>
    </lineage>
</organism>
<dbReference type="InterPro" id="IPR045857">
    <property type="entry name" value="O16G_dom_2"/>
</dbReference>
<keyword evidence="5" id="KW-1185">Reference proteome</keyword>
<feature type="signal peptide" evidence="2">
    <location>
        <begin position="1"/>
        <end position="18"/>
    </location>
</feature>
<comment type="similarity">
    <text evidence="1">Belongs to the glycosyl hydrolase 13 family.</text>
</comment>
<dbReference type="PANTHER" id="PTHR10357:SF179">
    <property type="entry name" value="NEUTRAL AND BASIC AMINO ACID TRANSPORT PROTEIN RBAT"/>
    <property type="match status" value="1"/>
</dbReference>
<evidence type="ECO:0000256" key="1">
    <source>
        <dbReference type="ARBA" id="ARBA00008061"/>
    </source>
</evidence>
<dbReference type="AlphaFoldDB" id="A0A7W8LN41"/>
<protein>
    <submittedName>
        <fullName evidence="4">Alpha-glucosidase</fullName>
        <ecNumber evidence="4">3.2.1.20</ecNumber>
    </submittedName>
</protein>
<dbReference type="GO" id="GO:0004558">
    <property type="term" value="F:alpha-1,4-glucosidase activity"/>
    <property type="evidence" value="ECO:0007669"/>
    <property type="project" value="UniProtKB-EC"/>
</dbReference>
<dbReference type="PROSITE" id="PS51257">
    <property type="entry name" value="PROKAR_LIPOPROTEIN"/>
    <property type="match status" value="1"/>
</dbReference>
<dbReference type="SMART" id="SM00642">
    <property type="entry name" value="Aamy"/>
    <property type="match status" value="1"/>
</dbReference>
<dbReference type="EMBL" id="JACHFQ010000007">
    <property type="protein sequence ID" value="MBB5226998.1"/>
    <property type="molecule type" value="Genomic_DNA"/>
</dbReference>
<dbReference type="Proteomes" id="UP000518887">
    <property type="component" value="Unassembled WGS sequence"/>
</dbReference>
<feature type="domain" description="Glycosyl hydrolase family 13 catalytic" evidence="3">
    <location>
        <begin position="74"/>
        <end position="466"/>
    </location>
</feature>
<keyword evidence="4" id="KW-0378">Hydrolase</keyword>
<dbReference type="Pfam" id="PF00128">
    <property type="entry name" value="Alpha-amylase"/>
    <property type="match status" value="1"/>
</dbReference>
<name>A0A7W8LN41_9SPIR</name>
<proteinExistence type="inferred from homology"/>
<gene>
    <name evidence="4" type="ORF">HNP76_002386</name>
</gene>
<evidence type="ECO:0000313" key="4">
    <source>
        <dbReference type="EMBL" id="MBB5226998.1"/>
    </source>
</evidence>
<feature type="chain" id="PRO_5031117103" evidence="2">
    <location>
        <begin position="19"/>
        <end position="580"/>
    </location>
</feature>
<dbReference type="InterPro" id="IPR006047">
    <property type="entry name" value="GH13_cat_dom"/>
</dbReference>
<dbReference type="EC" id="3.2.1.20" evidence="4"/>
<dbReference type="GO" id="GO:0009313">
    <property type="term" value="P:oligosaccharide catabolic process"/>
    <property type="evidence" value="ECO:0007669"/>
    <property type="project" value="TreeGrafter"/>
</dbReference>
<dbReference type="SUPFAM" id="SSF51445">
    <property type="entry name" value="(Trans)glycosidases"/>
    <property type="match status" value="1"/>
</dbReference>